<dbReference type="Proteomes" id="UP000647241">
    <property type="component" value="Unassembled WGS sequence"/>
</dbReference>
<organism evidence="1 2">
    <name type="scientific">Edaphobacter dinghuensis</name>
    <dbReference type="NCBI Taxonomy" id="1560005"/>
    <lineage>
        <taxon>Bacteria</taxon>
        <taxon>Pseudomonadati</taxon>
        <taxon>Acidobacteriota</taxon>
        <taxon>Terriglobia</taxon>
        <taxon>Terriglobales</taxon>
        <taxon>Acidobacteriaceae</taxon>
        <taxon>Edaphobacter</taxon>
    </lineage>
</organism>
<gene>
    <name evidence="1" type="ORF">GCM10011585_00690</name>
</gene>
<dbReference type="RefSeq" id="WP_188552199.1">
    <property type="nucleotide sequence ID" value="NZ_BMGT01000001.1"/>
</dbReference>
<dbReference type="InterPro" id="IPR008651">
    <property type="entry name" value="Uncharacterised_HicB"/>
</dbReference>
<evidence type="ECO:0000313" key="1">
    <source>
        <dbReference type="EMBL" id="GGG63081.1"/>
    </source>
</evidence>
<reference evidence="1" key="2">
    <citation type="submission" date="2020-09" db="EMBL/GenBank/DDBJ databases">
        <authorList>
            <person name="Sun Q."/>
            <person name="Zhou Y."/>
        </authorList>
    </citation>
    <scope>NUCLEOTIDE SEQUENCE</scope>
    <source>
        <strain evidence="1">CGMCC 1.12997</strain>
    </source>
</reference>
<dbReference type="Pfam" id="PF05534">
    <property type="entry name" value="HicB"/>
    <property type="match status" value="1"/>
</dbReference>
<name>A0A917LX64_9BACT</name>
<proteinExistence type="predicted"/>
<dbReference type="AlphaFoldDB" id="A0A917LX64"/>
<dbReference type="GO" id="GO:0006355">
    <property type="term" value="P:regulation of DNA-templated transcription"/>
    <property type="evidence" value="ECO:0007669"/>
    <property type="project" value="InterPro"/>
</dbReference>
<dbReference type="SUPFAM" id="SSF47598">
    <property type="entry name" value="Ribbon-helix-helix"/>
    <property type="match status" value="1"/>
</dbReference>
<sequence length="77" mass="8604">MGLEYKRKQSFPLRLSPSMREQANCLAHAEGISLNYFISLAIAEKISRMEQASLAAEQTRLKGARFPRSPLQLGKPA</sequence>
<accession>A0A917LX64</accession>
<comment type="caution">
    <text evidence="1">The sequence shown here is derived from an EMBL/GenBank/DDBJ whole genome shotgun (WGS) entry which is preliminary data.</text>
</comment>
<reference evidence="1" key="1">
    <citation type="journal article" date="2014" name="Int. J. Syst. Evol. Microbiol.">
        <title>Complete genome sequence of Corynebacterium casei LMG S-19264T (=DSM 44701T), isolated from a smear-ripened cheese.</title>
        <authorList>
            <consortium name="US DOE Joint Genome Institute (JGI-PGF)"/>
            <person name="Walter F."/>
            <person name="Albersmeier A."/>
            <person name="Kalinowski J."/>
            <person name="Ruckert C."/>
        </authorList>
    </citation>
    <scope>NUCLEOTIDE SEQUENCE</scope>
    <source>
        <strain evidence="1">CGMCC 1.12997</strain>
    </source>
</reference>
<evidence type="ECO:0000313" key="2">
    <source>
        <dbReference type="Proteomes" id="UP000647241"/>
    </source>
</evidence>
<dbReference type="EMBL" id="BMGT01000001">
    <property type="protein sequence ID" value="GGG63081.1"/>
    <property type="molecule type" value="Genomic_DNA"/>
</dbReference>
<keyword evidence="2" id="KW-1185">Reference proteome</keyword>
<dbReference type="InterPro" id="IPR010985">
    <property type="entry name" value="Ribbon_hlx_hlx"/>
</dbReference>
<protein>
    <recommendedName>
        <fullName evidence="3">HicB-like protein involved in pilus formation</fullName>
    </recommendedName>
</protein>
<evidence type="ECO:0008006" key="3">
    <source>
        <dbReference type="Google" id="ProtNLM"/>
    </source>
</evidence>